<evidence type="ECO:0000256" key="5">
    <source>
        <dbReference type="ARBA" id="ARBA00023235"/>
    </source>
</evidence>
<keyword evidence="4 6" id="KW-0697">Rotamase</keyword>
<dbReference type="Gene3D" id="3.10.50.40">
    <property type="match status" value="1"/>
</dbReference>
<accession>A0ABY9AS83</accession>
<dbReference type="PROSITE" id="PS50198">
    <property type="entry name" value="PPIC_PPIASE_2"/>
    <property type="match status" value="1"/>
</dbReference>
<dbReference type="PANTHER" id="PTHR47245">
    <property type="entry name" value="PEPTIDYLPROLYL ISOMERASE"/>
    <property type="match status" value="1"/>
</dbReference>
<dbReference type="InterPro" id="IPR046357">
    <property type="entry name" value="PPIase_dom_sf"/>
</dbReference>
<dbReference type="InterPro" id="IPR027304">
    <property type="entry name" value="Trigger_fact/SurA_dom_sf"/>
</dbReference>
<evidence type="ECO:0000256" key="2">
    <source>
        <dbReference type="ARBA" id="ARBA00007656"/>
    </source>
</evidence>
<dbReference type="InterPro" id="IPR023058">
    <property type="entry name" value="PPIase_PpiC_CS"/>
</dbReference>
<dbReference type="PANTHER" id="PTHR47245:SF2">
    <property type="entry name" value="PEPTIDYL-PROLYL CIS-TRANS ISOMERASE HP_0175-RELATED"/>
    <property type="match status" value="1"/>
</dbReference>
<evidence type="ECO:0000313" key="10">
    <source>
        <dbReference type="Proteomes" id="UP001242732"/>
    </source>
</evidence>
<dbReference type="RefSeq" id="WP_232521675.1">
    <property type="nucleotide sequence ID" value="NZ_CP023687.1"/>
</dbReference>
<dbReference type="InterPro" id="IPR050245">
    <property type="entry name" value="PrsA_foldase"/>
</dbReference>
<reference evidence="9 10" key="1">
    <citation type="submission" date="2023-06" db="EMBL/GenBank/DDBJ databases">
        <authorList>
            <person name="Ham H."/>
            <person name="Park D.S."/>
        </authorList>
    </citation>
    <scope>NUCLEOTIDE SEQUENCE [LARGE SCALE GENOMIC DNA]</scope>
    <source>
        <strain evidence="9 10">KACC 17005</strain>
    </source>
</reference>
<name>A0ABY9AS83_PARCI</name>
<organism evidence="9 10">
    <name type="scientific">Paracidovorax citrulli</name>
    <name type="common">Acidovorax citrulli</name>
    <dbReference type="NCBI Taxonomy" id="80869"/>
    <lineage>
        <taxon>Bacteria</taxon>
        <taxon>Pseudomonadati</taxon>
        <taxon>Pseudomonadota</taxon>
        <taxon>Betaproteobacteria</taxon>
        <taxon>Burkholderiales</taxon>
        <taxon>Comamonadaceae</taxon>
        <taxon>Paracidovorax</taxon>
    </lineage>
</organism>
<dbReference type="InterPro" id="IPR000297">
    <property type="entry name" value="PPIase_PpiC"/>
</dbReference>
<dbReference type="Pfam" id="PF13616">
    <property type="entry name" value="Rotamase_3"/>
    <property type="match status" value="1"/>
</dbReference>
<dbReference type="Proteomes" id="UP001242732">
    <property type="component" value="Chromosome"/>
</dbReference>
<dbReference type="EMBL" id="CP127363">
    <property type="protein sequence ID" value="WIY49655.1"/>
    <property type="molecule type" value="Genomic_DNA"/>
</dbReference>
<evidence type="ECO:0000259" key="8">
    <source>
        <dbReference type="PROSITE" id="PS50198"/>
    </source>
</evidence>
<evidence type="ECO:0000256" key="1">
    <source>
        <dbReference type="ARBA" id="ARBA00000971"/>
    </source>
</evidence>
<evidence type="ECO:0000256" key="3">
    <source>
        <dbReference type="ARBA" id="ARBA00013194"/>
    </source>
</evidence>
<protein>
    <recommendedName>
        <fullName evidence="3">peptidylprolyl isomerase</fullName>
        <ecNumber evidence="3">5.2.1.8</ecNumber>
    </recommendedName>
</protein>
<sequence>MVDSYMKRSAFRLCAGAMLSALMLSAHAQETVLIQGPHIAIDSSDMRADALRMPPEMRDTVLSRPQTVTQIASNLYARRAMAQRAEAAGLEKDPEVAAALRVARDKVLSDAYLAKVDKDNMLSDSAAEGLARNIYKAKPERFKVPEQVQVRHILIAGKGADSRAQIEKIEQELKGGADFAQLAKERSADKGSAAKGGDLGFFEAGKMVPEFDKAAFALTKPGELSGIVESKFGYHILQLEGRHAPRTRSFDEVRSELMQEVRANVQQEARVADAQAMQKEAKINKEAIEAFAAGYNPQPVKTAP</sequence>
<evidence type="ECO:0000256" key="7">
    <source>
        <dbReference type="SAM" id="SignalP"/>
    </source>
</evidence>
<dbReference type="EC" id="5.2.1.8" evidence="3"/>
<evidence type="ECO:0000256" key="6">
    <source>
        <dbReference type="PROSITE-ProRule" id="PRU00278"/>
    </source>
</evidence>
<dbReference type="SUPFAM" id="SSF54534">
    <property type="entry name" value="FKBP-like"/>
    <property type="match status" value="1"/>
</dbReference>
<dbReference type="GO" id="GO:0003755">
    <property type="term" value="F:peptidyl-prolyl cis-trans isomerase activity"/>
    <property type="evidence" value="ECO:0007669"/>
    <property type="project" value="UniProtKB-EC"/>
</dbReference>
<keyword evidence="5 6" id="KW-0413">Isomerase</keyword>
<keyword evidence="10" id="KW-1185">Reference proteome</keyword>
<dbReference type="PROSITE" id="PS01096">
    <property type="entry name" value="PPIC_PPIASE_1"/>
    <property type="match status" value="1"/>
</dbReference>
<comment type="similarity">
    <text evidence="2">Belongs to the PpiC/parvulin rotamase family.</text>
</comment>
<comment type="catalytic activity">
    <reaction evidence="1">
        <text>[protein]-peptidylproline (omega=180) = [protein]-peptidylproline (omega=0)</text>
        <dbReference type="Rhea" id="RHEA:16237"/>
        <dbReference type="Rhea" id="RHEA-COMP:10747"/>
        <dbReference type="Rhea" id="RHEA-COMP:10748"/>
        <dbReference type="ChEBI" id="CHEBI:83833"/>
        <dbReference type="ChEBI" id="CHEBI:83834"/>
        <dbReference type="EC" id="5.2.1.8"/>
    </reaction>
</comment>
<feature type="domain" description="PpiC" evidence="8">
    <location>
        <begin position="145"/>
        <end position="241"/>
    </location>
</feature>
<keyword evidence="7" id="KW-0732">Signal</keyword>
<gene>
    <name evidence="9" type="ORF">QRO08_03525</name>
</gene>
<dbReference type="SUPFAM" id="SSF109998">
    <property type="entry name" value="Triger factor/SurA peptide-binding domain-like"/>
    <property type="match status" value="1"/>
</dbReference>
<proteinExistence type="inferred from homology"/>
<evidence type="ECO:0000256" key="4">
    <source>
        <dbReference type="ARBA" id="ARBA00023110"/>
    </source>
</evidence>
<evidence type="ECO:0000313" key="9">
    <source>
        <dbReference type="EMBL" id="WIY49655.1"/>
    </source>
</evidence>
<feature type="chain" id="PRO_5045819595" description="peptidylprolyl isomerase" evidence="7">
    <location>
        <begin position="29"/>
        <end position="304"/>
    </location>
</feature>
<feature type="signal peptide" evidence="7">
    <location>
        <begin position="1"/>
        <end position="28"/>
    </location>
</feature>